<dbReference type="EMBL" id="GBXM01078651">
    <property type="protein sequence ID" value="JAH29926.1"/>
    <property type="molecule type" value="Transcribed_RNA"/>
</dbReference>
<dbReference type="AlphaFoldDB" id="A0A0E9RLB2"/>
<organism evidence="1">
    <name type="scientific">Anguilla anguilla</name>
    <name type="common">European freshwater eel</name>
    <name type="synonym">Muraena anguilla</name>
    <dbReference type="NCBI Taxonomy" id="7936"/>
    <lineage>
        <taxon>Eukaryota</taxon>
        <taxon>Metazoa</taxon>
        <taxon>Chordata</taxon>
        <taxon>Craniata</taxon>
        <taxon>Vertebrata</taxon>
        <taxon>Euteleostomi</taxon>
        <taxon>Actinopterygii</taxon>
        <taxon>Neopterygii</taxon>
        <taxon>Teleostei</taxon>
        <taxon>Anguilliformes</taxon>
        <taxon>Anguillidae</taxon>
        <taxon>Anguilla</taxon>
    </lineage>
</organism>
<reference evidence="1" key="2">
    <citation type="journal article" date="2015" name="Fish Shellfish Immunol.">
        <title>Early steps in the European eel (Anguilla anguilla)-Vibrio vulnificus interaction in the gills: Role of the RtxA13 toxin.</title>
        <authorList>
            <person name="Callol A."/>
            <person name="Pajuelo D."/>
            <person name="Ebbesson L."/>
            <person name="Teles M."/>
            <person name="MacKenzie S."/>
            <person name="Amaro C."/>
        </authorList>
    </citation>
    <scope>NUCLEOTIDE SEQUENCE</scope>
</reference>
<protein>
    <submittedName>
        <fullName evidence="1">Uncharacterized protein</fullName>
    </submittedName>
</protein>
<name>A0A0E9RLB2_ANGAN</name>
<reference evidence="1" key="1">
    <citation type="submission" date="2014-11" db="EMBL/GenBank/DDBJ databases">
        <authorList>
            <person name="Amaro Gonzalez C."/>
        </authorList>
    </citation>
    <scope>NUCLEOTIDE SEQUENCE</scope>
</reference>
<sequence>MSLILKKRYISMLINRKDTIFVQLAS</sequence>
<accession>A0A0E9RLB2</accession>
<evidence type="ECO:0000313" key="1">
    <source>
        <dbReference type="EMBL" id="JAH29926.1"/>
    </source>
</evidence>
<proteinExistence type="predicted"/>